<dbReference type="InterPro" id="IPR043128">
    <property type="entry name" value="Rev_trsase/Diguanyl_cyclase"/>
</dbReference>
<evidence type="ECO:0000313" key="2">
    <source>
        <dbReference type="WBParaSite" id="TMUE_0000000236.1"/>
    </source>
</evidence>
<dbReference type="Proteomes" id="UP000046395">
    <property type="component" value="Unassembled WGS sequence"/>
</dbReference>
<dbReference type="AlphaFoldDB" id="A0A5S6R6E7"/>
<keyword evidence="1" id="KW-1185">Reference proteome</keyword>
<organism evidence="1 3">
    <name type="scientific">Trichuris muris</name>
    <name type="common">Mouse whipworm</name>
    <dbReference type="NCBI Taxonomy" id="70415"/>
    <lineage>
        <taxon>Eukaryota</taxon>
        <taxon>Metazoa</taxon>
        <taxon>Ecdysozoa</taxon>
        <taxon>Nematoda</taxon>
        <taxon>Enoplea</taxon>
        <taxon>Dorylaimia</taxon>
        <taxon>Trichinellida</taxon>
        <taxon>Trichuridae</taxon>
        <taxon>Trichuris</taxon>
    </lineage>
</organism>
<dbReference type="Gene3D" id="3.30.70.270">
    <property type="match status" value="1"/>
</dbReference>
<dbReference type="PANTHER" id="PTHR37984">
    <property type="entry name" value="PROTEIN CBG26694"/>
    <property type="match status" value="1"/>
</dbReference>
<name>A0A5S6R6E7_TRIMR</name>
<reference evidence="1" key="2">
    <citation type="submission" date="2014-03" db="EMBL/GenBank/DDBJ databases">
        <title>The whipworm genome and dual-species transcriptomics of an intimate host-pathogen interaction.</title>
        <authorList>
            <person name="Foth B.J."/>
            <person name="Tsai I.J."/>
            <person name="Reid A.J."/>
            <person name="Bancroft A.J."/>
            <person name="Nichol S."/>
            <person name="Tracey A."/>
            <person name="Holroyd N."/>
            <person name="Cotton J.A."/>
            <person name="Stanley E.J."/>
            <person name="Zarowiecki M."/>
            <person name="Liu J.Z."/>
            <person name="Huckvale T."/>
            <person name="Cooper P.J."/>
            <person name="Grencis R.K."/>
            <person name="Berriman M."/>
        </authorList>
    </citation>
    <scope>NUCLEOTIDE SEQUENCE [LARGE SCALE GENOMIC DNA]</scope>
    <source>
        <strain evidence="1">Edinburgh</strain>
    </source>
</reference>
<dbReference type="Gene3D" id="3.10.10.10">
    <property type="entry name" value="HIV Type 1 Reverse Transcriptase, subunit A, domain 1"/>
    <property type="match status" value="1"/>
</dbReference>
<proteinExistence type="predicted"/>
<dbReference type="InterPro" id="IPR043502">
    <property type="entry name" value="DNA/RNA_pol_sf"/>
</dbReference>
<reference evidence="1" key="1">
    <citation type="submission" date="2013-11" db="EMBL/GenBank/DDBJ databases">
        <authorList>
            <person name="Aslett M."/>
        </authorList>
    </citation>
    <scope>NUCLEOTIDE SEQUENCE [LARGE SCALE GENOMIC DNA]</scope>
    <source>
        <strain evidence="1">Edinburgh</strain>
    </source>
</reference>
<sequence length="229" mass="25917">MLSVATAAKWDILRMFAAPKYKRKSDYLKECADYVQREENYCSFICLPLETSLLGMNVIDALKIGIRGSQLVAPIASHLRSPEVMIKLENFQHEVKLKQNVQPLKQKLRRLPLSVRSEVSKEIHRLLDEGIIEPFNASSWISPVVVVRKKNGGIRLCVGLREPNKAVVADSYPLPNIEDLLLNLKGAPFFSALVYLSPNDLIGWIRCQLQGDDWLQSDGCARLVPYFQP</sequence>
<protein>
    <submittedName>
        <fullName evidence="2 3">Reverse transcriptase domain-containing protein</fullName>
    </submittedName>
</protein>
<dbReference type="PANTHER" id="PTHR37984:SF15">
    <property type="entry name" value="INTEGRASE CATALYTIC DOMAIN-CONTAINING PROTEIN"/>
    <property type="match status" value="1"/>
</dbReference>
<dbReference type="InterPro" id="IPR050951">
    <property type="entry name" value="Retrovirus_Pol_polyprotein"/>
</dbReference>
<evidence type="ECO:0000313" key="1">
    <source>
        <dbReference type="Proteomes" id="UP000046395"/>
    </source>
</evidence>
<dbReference type="WBParaSite" id="TMUE_0000000236.1">
    <property type="protein sequence ID" value="TMUE_0000000236.1"/>
    <property type="gene ID" value="WBGene00296177"/>
</dbReference>
<dbReference type="WBParaSite" id="TMUE_3000014932.1">
    <property type="protein sequence ID" value="TMUE_3000014932.1"/>
    <property type="gene ID" value="WBGene00302402"/>
</dbReference>
<accession>A0A5S6R6E7</accession>
<evidence type="ECO:0000313" key="3">
    <source>
        <dbReference type="WBParaSite" id="TMUE_3000014932.1"/>
    </source>
</evidence>
<dbReference type="SUPFAM" id="SSF56672">
    <property type="entry name" value="DNA/RNA polymerases"/>
    <property type="match status" value="1"/>
</dbReference>
<reference evidence="2 3" key="3">
    <citation type="submission" date="2019-12" db="UniProtKB">
        <authorList>
            <consortium name="WormBaseParasite"/>
        </authorList>
    </citation>
    <scope>IDENTIFICATION</scope>
</reference>
<dbReference type="STRING" id="70415.A0A5S6R6E7"/>